<organism evidence="2 3">
    <name type="scientific">Spiroplasma turonicum</name>
    <dbReference type="NCBI Taxonomy" id="216946"/>
    <lineage>
        <taxon>Bacteria</taxon>
        <taxon>Bacillati</taxon>
        <taxon>Mycoplasmatota</taxon>
        <taxon>Mollicutes</taxon>
        <taxon>Entomoplasmatales</taxon>
        <taxon>Spiroplasmataceae</taxon>
        <taxon>Spiroplasma</taxon>
    </lineage>
</organism>
<dbReference type="RefSeq" id="WP_075048318.1">
    <property type="nucleotide sequence ID" value="NZ_CP012328.1"/>
</dbReference>
<dbReference type="KEGG" id="stur:STURON_00478"/>
<dbReference type="AlphaFoldDB" id="A0A0K1P6B0"/>
<reference evidence="2 3" key="1">
    <citation type="journal article" date="2015" name="Genome Announc.">
        <title>Complete Genome Sequence of Spiroplasma turonicum Strain Tab4cT, a Parasite of a Horse Fly, Haematopota sp. (Diptera: Tabanidae).</title>
        <authorList>
            <person name="Davis R.E."/>
            <person name="Shao J."/>
            <person name="Zhao Y."/>
            <person name="Gasparich G.E."/>
            <person name="Gaynor B.J."/>
            <person name="Donofrio N."/>
        </authorList>
    </citation>
    <scope>NUCLEOTIDE SEQUENCE [LARGE SCALE GENOMIC DNA]</scope>
    <source>
        <strain evidence="2 3">Tab4c</strain>
    </source>
</reference>
<dbReference type="OrthoDB" id="389687at2"/>
<gene>
    <name evidence="2" type="ORF">STURON_00478</name>
</gene>
<feature type="coiled-coil region" evidence="1">
    <location>
        <begin position="70"/>
        <end position="118"/>
    </location>
</feature>
<keyword evidence="1" id="KW-0175">Coiled coil</keyword>
<sequence>MKNPLSTPKFCQKHLKIHVCEEQNIFKKSESVEKSLSEKVRRLHGIQTEEEINKQKKNSKPKPGTIEYILSKAKANIKKEKAKIKNLPEEEGITKIDESELTTRMESLKNKLLNKQDDVNDNNLKTFKINKKSKNIYDIKVETDINFYNKHDNTLEVSLNKLNKKVLKRLNLEDNINGEKVSEDETVTLVKSTIEEVLKEIGYVKKKKNTK</sequence>
<dbReference type="EMBL" id="CP012328">
    <property type="protein sequence ID" value="AKU79724.1"/>
    <property type="molecule type" value="Genomic_DNA"/>
</dbReference>
<evidence type="ECO:0000256" key="1">
    <source>
        <dbReference type="SAM" id="Coils"/>
    </source>
</evidence>
<proteinExistence type="predicted"/>
<keyword evidence="3" id="KW-1185">Reference proteome</keyword>
<dbReference type="Proteomes" id="UP000067243">
    <property type="component" value="Chromosome"/>
</dbReference>
<accession>A0A0K1P6B0</accession>
<dbReference type="STRING" id="216946.STURO_v1c04760"/>
<name>A0A0K1P6B0_9MOLU</name>
<evidence type="ECO:0000313" key="3">
    <source>
        <dbReference type="Proteomes" id="UP000067243"/>
    </source>
</evidence>
<evidence type="ECO:0000313" key="2">
    <source>
        <dbReference type="EMBL" id="AKU79724.1"/>
    </source>
</evidence>
<protein>
    <submittedName>
        <fullName evidence="2">Uncharacterized protein</fullName>
    </submittedName>
</protein>
<dbReference type="PATRIC" id="fig|216946.3.peg.480"/>